<feature type="domain" description="4Fe-4S ferredoxin-type" evidence="5">
    <location>
        <begin position="29"/>
        <end position="61"/>
    </location>
</feature>
<dbReference type="PROSITE" id="PS00198">
    <property type="entry name" value="4FE4S_FER_1"/>
    <property type="match status" value="1"/>
</dbReference>
<keyword evidence="2" id="KW-0408">Iron</keyword>
<accession>A0A8A0RLP0</accession>
<evidence type="ECO:0000313" key="6">
    <source>
        <dbReference type="EMBL" id="QSQ08377.1"/>
    </source>
</evidence>
<dbReference type="Gene3D" id="3.30.70.20">
    <property type="match status" value="1"/>
</dbReference>
<keyword evidence="1" id="KW-0479">Metal-binding</keyword>
<evidence type="ECO:0000256" key="2">
    <source>
        <dbReference type="ARBA" id="ARBA00023004"/>
    </source>
</evidence>
<keyword evidence="3" id="KW-0411">Iron-sulfur</keyword>
<proteinExistence type="predicted"/>
<dbReference type="PROSITE" id="PS51379">
    <property type="entry name" value="4FE4S_FER_2"/>
    <property type="match status" value="2"/>
</dbReference>
<evidence type="ECO:0000259" key="5">
    <source>
        <dbReference type="PROSITE" id="PS51379"/>
    </source>
</evidence>
<dbReference type="AlphaFoldDB" id="A0A8A0RLP0"/>
<dbReference type="SUPFAM" id="SSF54862">
    <property type="entry name" value="4Fe-4S ferredoxins"/>
    <property type="match status" value="1"/>
</dbReference>
<evidence type="ECO:0000313" key="7">
    <source>
        <dbReference type="Proteomes" id="UP000662904"/>
    </source>
</evidence>
<evidence type="ECO:0000256" key="4">
    <source>
        <dbReference type="SAM" id="MobiDB-lite"/>
    </source>
</evidence>
<feature type="region of interest" description="Disordered" evidence="4">
    <location>
        <begin position="1"/>
        <end position="25"/>
    </location>
</feature>
<sequence>MNKGIKKTGTPSWEELKASPGLPDEDRLEKGPVAFIECVQEIPCNPCEEACPFNAIEVGTPITNLPKLNGEKCTGCGLCIAACPGLAIFRVHKNYTDSTSLVEFPFEYYPLPEEGETVNCVNREGKFITKGRVVRVRNPERFDSTPLITVEIPKEFYLEVRSMERKRCKGC</sequence>
<dbReference type="KEGG" id="kme:H0A61_00699"/>
<dbReference type="InterPro" id="IPR017896">
    <property type="entry name" value="4Fe4S_Fe-S-bd"/>
</dbReference>
<feature type="domain" description="4Fe-4S ferredoxin-type" evidence="5">
    <location>
        <begin position="64"/>
        <end position="94"/>
    </location>
</feature>
<organism evidence="6 7">
    <name type="scientific">Koleobacter methoxysyntrophicus</name>
    <dbReference type="NCBI Taxonomy" id="2751313"/>
    <lineage>
        <taxon>Bacteria</taxon>
        <taxon>Bacillati</taxon>
        <taxon>Bacillota</taxon>
        <taxon>Clostridia</taxon>
        <taxon>Koleobacterales</taxon>
        <taxon>Koleobacteraceae</taxon>
        <taxon>Koleobacter</taxon>
    </lineage>
</organism>
<name>A0A8A0RLP0_9FIRM</name>
<dbReference type="InterPro" id="IPR017900">
    <property type="entry name" value="4Fe4S_Fe_S_CS"/>
</dbReference>
<dbReference type="Pfam" id="PF12838">
    <property type="entry name" value="Fer4_7"/>
    <property type="match status" value="1"/>
</dbReference>
<evidence type="ECO:0000256" key="3">
    <source>
        <dbReference type="ARBA" id="ARBA00023014"/>
    </source>
</evidence>
<evidence type="ECO:0000256" key="1">
    <source>
        <dbReference type="ARBA" id="ARBA00022723"/>
    </source>
</evidence>
<dbReference type="Proteomes" id="UP000662904">
    <property type="component" value="Chromosome"/>
</dbReference>
<keyword evidence="7" id="KW-1185">Reference proteome</keyword>
<dbReference type="GO" id="GO:0046872">
    <property type="term" value="F:metal ion binding"/>
    <property type="evidence" value="ECO:0007669"/>
    <property type="project" value="UniProtKB-KW"/>
</dbReference>
<reference evidence="6" key="1">
    <citation type="submission" date="2020-07" db="EMBL/GenBank/DDBJ databases">
        <title>Koleobacter methoxysyntrophicus gen. nov., sp. nov., a novel anaerobic bacterium isolated from deep subsurface oil field and proposal of Koleobacterales ord. nov. in the phylum Firmicutes.</title>
        <authorList>
            <person name="Sakamoto S."/>
            <person name="Tamaki H."/>
        </authorList>
    </citation>
    <scope>NUCLEOTIDE SEQUENCE</scope>
    <source>
        <strain evidence="6">NRmbB1</strain>
    </source>
</reference>
<gene>
    <name evidence="6" type="primary">rsxB_2</name>
    <name evidence="6" type="ORF">H0A61_00699</name>
</gene>
<dbReference type="RefSeq" id="WP_206708591.1">
    <property type="nucleotide sequence ID" value="NZ_CP059066.1"/>
</dbReference>
<dbReference type="GO" id="GO:0051536">
    <property type="term" value="F:iron-sulfur cluster binding"/>
    <property type="evidence" value="ECO:0007669"/>
    <property type="project" value="UniProtKB-KW"/>
</dbReference>
<protein>
    <submittedName>
        <fullName evidence="6">Electron transport complex subunit RsxB</fullName>
    </submittedName>
</protein>
<dbReference type="EMBL" id="CP059066">
    <property type="protein sequence ID" value="QSQ08377.1"/>
    <property type="molecule type" value="Genomic_DNA"/>
</dbReference>